<dbReference type="GO" id="GO:0046872">
    <property type="term" value="F:metal ion binding"/>
    <property type="evidence" value="ECO:0007669"/>
    <property type="project" value="UniProtKB-KW"/>
</dbReference>
<dbReference type="Gene3D" id="3.60.130.10">
    <property type="entry name" value="Clavaminate synthase-like"/>
    <property type="match status" value="1"/>
</dbReference>
<dbReference type="InterPro" id="IPR042098">
    <property type="entry name" value="TauD-like_sf"/>
</dbReference>
<dbReference type="RefSeq" id="XP_033599876.1">
    <property type="nucleotide sequence ID" value="XM_033741902.1"/>
</dbReference>
<evidence type="ECO:0000313" key="8">
    <source>
        <dbReference type="EMBL" id="KAF2757425.1"/>
    </source>
</evidence>
<reference evidence="8" key="1">
    <citation type="journal article" date="2020" name="Stud. Mycol.">
        <title>101 Dothideomycetes genomes: a test case for predicting lifestyles and emergence of pathogens.</title>
        <authorList>
            <person name="Haridas S."/>
            <person name="Albert R."/>
            <person name="Binder M."/>
            <person name="Bloem J."/>
            <person name="Labutti K."/>
            <person name="Salamov A."/>
            <person name="Andreopoulos B."/>
            <person name="Baker S."/>
            <person name="Barry K."/>
            <person name="Bills G."/>
            <person name="Bluhm B."/>
            <person name="Cannon C."/>
            <person name="Castanera R."/>
            <person name="Culley D."/>
            <person name="Daum C."/>
            <person name="Ezra D."/>
            <person name="Gonzalez J."/>
            <person name="Henrissat B."/>
            <person name="Kuo A."/>
            <person name="Liang C."/>
            <person name="Lipzen A."/>
            <person name="Lutzoni F."/>
            <person name="Magnuson J."/>
            <person name="Mondo S."/>
            <person name="Nolan M."/>
            <person name="Ohm R."/>
            <person name="Pangilinan J."/>
            <person name="Park H.-J."/>
            <person name="Ramirez L."/>
            <person name="Alfaro M."/>
            <person name="Sun H."/>
            <person name="Tritt A."/>
            <person name="Yoshinaga Y."/>
            <person name="Zwiers L.-H."/>
            <person name="Turgeon B."/>
            <person name="Goodwin S."/>
            <person name="Spatafora J."/>
            <person name="Crous P."/>
            <person name="Grigoriev I."/>
        </authorList>
    </citation>
    <scope>NUCLEOTIDE SEQUENCE</scope>
    <source>
        <strain evidence="8">CBS 121739</strain>
    </source>
</reference>
<evidence type="ECO:0000256" key="1">
    <source>
        <dbReference type="ARBA" id="ARBA00001954"/>
    </source>
</evidence>
<organism evidence="8 9">
    <name type="scientific">Pseudovirgaria hyperparasitica</name>
    <dbReference type="NCBI Taxonomy" id="470096"/>
    <lineage>
        <taxon>Eukaryota</taxon>
        <taxon>Fungi</taxon>
        <taxon>Dikarya</taxon>
        <taxon>Ascomycota</taxon>
        <taxon>Pezizomycotina</taxon>
        <taxon>Dothideomycetes</taxon>
        <taxon>Dothideomycetes incertae sedis</taxon>
        <taxon>Acrospermales</taxon>
        <taxon>Acrospermaceae</taxon>
        <taxon>Pseudovirgaria</taxon>
    </lineage>
</organism>
<keyword evidence="5" id="KW-0560">Oxidoreductase</keyword>
<evidence type="ECO:0000256" key="3">
    <source>
        <dbReference type="ARBA" id="ARBA00022723"/>
    </source>
</evidence>
<accession>A0A6A6W4E2</accession>
<dbReference type="GO" id="GO:0051213">
    <property type="term" value="F:dioxygenase activity"/>
    <property type="evidence" value="ECO:0007669"/>
    <property type="project" value="UniProtKB-KW"/>
</dbReference>
<dbReference type="Proteomes" id="UP000799437">
    <property type="component" value="Unassembled WGS sequence"/>
</dbReference>
<comment type="similarity">
    <text evidence="2">Belongs to the TfdA dioxygenase family.</text>
</comment>
<evidence type="ECO:0000313" key="9">
    <source>
        <dbReference type="Proteomes" id="UP000799437"/>
    </source>
</evidence>
<dbReference type="OrthoDB" id="93019at2759"/>
<evidence type="ECO:0000259" key="7">
    <source>
        <dbReference type="Pfam" id="PF02668"/>
    </source>
</evidence>
<dbReference type="Pfam" id="PF02668">
    <property type="entry name" value="TauD"/>
    <property type="match status" value="1"/>
</dbReference>
<dbReference type="InterPro" id="IPR051178">
    <property type="entry name" value="TfdA_dioxygenase"/>
</dbReference>
<proteinExistence type="inferred from homology"/>
<evidence type="ECO:0000256" key="5">
    <source>
        <dbReference type="ARBA" id="ARBA00023002"/>
    </source>
</evidence>
<keyword evidence="9" id="KW-1185">Reference proteome</keyword>
<dbReference type="InterPro" id="IPR003819">
    <property type="entry name" value="TauD/TfdA-like"/>
</dbReference>
<dbReference type="GeneID" id="54482956"/>
<evidence type="ECO:0000256" key="6">
    <source>
        <dbReference type="ARBA" id="ARBA00023004"/>
    </source>
</evidence>
<comment type="cofactor">
    <cofactor evidence="1">
        <name>Fe(2+)</name>
        <dbReference type="ChEBI" id="CHEBI:29033"/>
    </cofactor>
</comment>
<name>A0A6A6W4E2_9PEZI</name>
<keyword evidence="3" id="KW-0479">Metal-binding</keyword>
<protein>
    <submittedName>
        <fullName evidence="8">Clavaminate synthase-like protein</fullName>
    </submittedName>
</protein>
<gene>
    <name evidence="8" type="ORF">EJ05DRAFT_439908</name>
</gene>
<evidence type="ECO:0000256" key="2">
    <source>
        <dbReference type="ARBA" id="ARBA00005896"/>
    </source>
</evidence>
<sequence>MCRWILGEIHRNSTENSTCLFILNSLYQQLIIQHSGGEKQVTGTRNILSQNNCSRIPRAPQVTVIGSGRFENHEGISELDLKHLYQSSFHEDPLSPEDIANDLTQPYRWHMDAALYATSPRCCHIAPYHRHPPQQLHFPESRTMSVAAGATLFFSSARNFEGLSDKDKDFDVNTTVQYAPLPYEYMHNYKASADRPSIHKTGREQVLHTLLDWTWDEVQSDPSGKNPSNGQPHTQIAGCCVYSLTTTNPETGHKSLISNLQEVRDICHRLQMPVYSPESVYAHAWQRGGLVLLHNRGVMHSVSGKISRYGEGRLLWQCNLASGTAPSAWKN</sequence>
<dbReference type="EMBL" id="ML996573">
    <property type="protein sequence ID" value="KAF2757425.1"/>
    <property type="molecule type" value="Genomic_DNA"/>
</dbReference>
<dbReference type="AlphaFoldDB" id="A0A6A6W4E2"/>
<dbReference type="PANTHER" id="PTHR43779:SF2">
    <property type="entry name" value="ALPHA-KETOGLUTARATE-DEPENDENT XANTHINE DIOXYGENASE XAN1"/>
    <property type="match status" value="1"/>
</dbReference>
<evidence type="ECO:0000256" key="4">
    <source>
        <dbReference type="ARBA" id="ARBA00022964"/>
    </source>
</evidence>
<dbReference type="SUPFAM" id="SSF51197">
    <property type="entry name" value="Clavaminate synthase-like"/>
    <property type="match status" value="1"/>
</dbReference>
<keyword evidence="4" id="KW-0223">Dioxygenase</keyword>
<keyword evidence="6" id="KW-0408">Iron</keyword>
<feature type="domain" description="TauD/TfdA-like" evidence="7">
    <location>
        <begin position="107"/>
        <end position="318"/>
    </location>
</feature>
<dbReference type="PANTHER" id="PTHR43779">
    <property type="entry name" value="DIOXYGENASE RV0097-RELATED"/>
    <property type="match status" value="1"/>
</dbReference>